<comment type="similarity">
    <text evidence="7">Belongs to the protein kinase superfamily.</text>
</comment>
<name>A0A8K1FIK9_PYTOL</name>
<keyword evidence="1 7" id="KW-0723">Serine/threonine-protein kinase</keyword>
<dbReference type="AlphaFoldDB" id="A0A8K1FIK9"/>
<dbReference type="InterPro" id="IPR000719">
    <property type="entry name" value="Prot_kinase_dom"/>
</dbReference>
<evidence type="ECO:0000313" key="10">
    <source>
        <dbReference type="EMBL" id="TMW62189.1"/>
    </source>
</evidence>
<dbReference type="InterPro" id="IPR017441">
    <property type="entry name" value="Protein_kinase_ATP_BS"/>
</dbReference>
<reference evidence="10" key="1">
    <citation type="submission" date="2019-03" db="EMBL/GenBank/DDBJ databases">
        <title>Long read genome sequence of the mycoparasitic Pythium oligandrum ATCC 38472 isolated from sugarbeet rhizosphere.</title>
        <authorList>
            <person name="Gaulin E."/>
        </authorList>
    </citation>
    <scope>NUCLEOTIDE SEQUENCE</scope>
    <source>
        <strain evidence="10">ATCC 38472_TT</strain>
    </source>
</reference>
<keyword evidence="11" id="KW-1185">Reference proteome</keyword>
<comment type="caution">
    <text evidence="10">The sequence shown here is derived from an EMBL/GenBank/DDBJ whole genome shotgun (WGS) entry which is preliminary data.</text>
</comment>
<feature type="region of interest" description="Disordered" evidence="8">
    <location>
        <begin position="28"/>
        <end position="65"/>
    </location>
</feature>
<dbReference type="Proteomes" id="UP000794436">
    <property type="component" value="Unassembled WGS sequence"/>
</dbReference>
<evidence type="ECO:0000256" key="5">
    <source>
        <dbReference type="ARBA" id="ARBA00022840"/>
    </source>
</evidence>
<accession>A0A8K1FIK9</accession>
<dbReference type="Gene3D" id="1.10.510.10">
    <property type="entry name" value="Transferase(Phosphotransferase) domain 1"/>
    <property type="match status" value="1"/>
</dbReference>
<dbReference type="InterPro" id="IPR001245">
    <property type="entry name" value="Ser-Thr/Tyr_kinase_cat_dom"/>
</dbReference>
<evidence type="ECO:0000256" key="4">
    <source>
        <dbReference type="ARBA" id="ARBA00022777"/>
    </source>
</evidence>
<evidence type="ECO:0000256" key="7">
    <source>
        <dbReference type="RuleBase" id="RU000304"/>
    </source>
</evidence>
<dbReference type="OrthoDB" id="339325at2759"/>
<evidence type="ECO:0000256" key="8">
    <source>
        <dbReference type="SAM" id="MobiDB-lite"/>
    </source>
</evidence>
<dbReference type="InterPro" id="IPR008271">
    <property type="entry name" value="Ser/Thr_kinase_AS"/>
</dbReference>
<dbReference type="PRINTS" id="PR00109">
    <property type="entry name" value="TYRKINASE"/>
</dbReference>
<dbReference type="EMBL" id="SPLM01000074">
    <property type="protein sequence ID" value="TMW62189.1"/>
    <property type="molecule type" value="Genomic_DNA"/>
</dbReference>
<keyword evidence="3 6" id="KW-0547">Nucleotide-binding</keyword>
<dbReference type="GO" id="GO:0005524">
    <property type="term" value="F:ATP binding"/>
    <property type="evidence" value="ECO:0007669"/>
    <property type="project" value="UniProtKB-UniRule"/>
</dbReference>
<evidence type="ECO:0000256" key="1">
    <source>
        <dbReference type="ARBA" id="ARBA00022527"/>
    </source>
</evidence>
<gene>
    <name evidence="10" type="ORF">Poli38472_009682</name>
</gene>
<dbReference type="FunFam" id="3.30.200.20:FF:000180">
    <property type="entry name" value="serine/threonine-protein kinase STY46-like"/>
    <property type="match status" value="1"/>
</dbReference>
<dbReference type="SUPFAM" id="SSF56112">
    <property type="entry name" value="Protein kinase-like (PK-like)"/>
    <property type="match status" value="1"/>
</dbReference>
<organism evidence="10 11">
    <name type="scientific">Pythium oligandrum</name>
    <name type="common">Mycoparasitic fungus</name>
    <dbReference type="NCBI Taxonomy" id="41045"/>
    <lineage>
        <taxon>Eukaryota</taxon>
        <taxon>Sar</taxon>
        <taxon>Stramenopiles</taxon>
        <taxon>Oomycota</taxon>
        <taxon>Peronosporomycetes</taxon>
        <taxon>Pythiales</taxon>
        <taxon>Pythiaceae</taxon>
        <taxon>Pythium</taxon>
    </lineage>
</organism>
<keyword evidence="2" id="KW-0808">Transferase</keyword>
<evidence type="ECO:0000256" key="6">
    <source>
        <dbReference type="PROSITE-ProRule" id="PRU10141"/>
    </source>
</evidence>
<dbReference type="PANTHER" id="PTHR44329:SF288">
    <property type="entry name" value="MITOGEN-ACTIVATED PROTEIN KINASE KINASE KINASE 20"/>
    <property type="match status" value="1"/>
</dbReference>
<feature type="domain" description="Protein kinase" evidence="9">
    <location>
        <begin position="130"/>
        <end position="384"/>
    </location>
</feature>
<dbReference type="SMART" id="SM00220">
    <property type="entry name" value="S_TKc"/>
    <property type="match status" value="1"/>
</dbReference>
<evidence type="ECO:0000259" key="9">
    <source>
        <dbReference type="PROSITE" id="PS50011"/>
    </source>
</evidence>
<protein>
    <recommendedName>
        <fullName evidence="9">Protein kinase domain-containing protein</fullName>
    </recommendedName>
</protein>
<dbReference type="InterPro" id="IPR051681">
    <property type="entry name" value="Ser/Thr_Kinases-Pseudokinases"/>
</dbReference>
<keyword evidence="4" id="KW-0418">Kinase</keyword>
<evidence type="ECO:0000256" key="3">
    <source>
        <dbReference type="ARBA" id="ARBA00022741"/>
    </source>
</evidence>
<sequence length="391" mass="44991">MPTRTLRIPTDGRVRGFYHLCGSPIRVGKHMTYDDQGEGEGDRSPSLAAADPQPDVENQEEDASEARDLVDNVAQLMLHEAQEMQIPLYMSKQYTKPEPREERKASRVVESKVPRRHKLGSLVTIQMEEIKFGHMIGEGAFGRVYKAMWKRTRVAVKILHSNLTDDVVDEFEKELSIMSLLHHPNICRLLGAVLQSDWRALVVELVDRGSLWHVLRSHNTTLTPLDRAKFVLDTARGMKYLHHFNRPILHRDMKSPNLLVQNDFTIKISDFGLSRVKTQIQTMTGSCGTVQWMAPEVLGNRKYTEKADVYSFGIVVWEIFTGECPYDGMSPIQVGLGVLNRDLRPNIPLYLPRFFTRLMRMCWAREPERRPSFEEIVEALDEHFKARMVVH</sequence>
<dbReference type="InterPro" id="IPR011009">
    <property type="entry name" value="Kinase-like_dom_sf"/>
</dbReference>
<dbReference type="PROSITE" id="PS50011">
    <property type="entry name" value="PROTEIN_KINASE_DOM"/>
    <property type="match status" value="1"/>
</dbReference>
<proteinExistence type="inferred from homology"/>
<dbReference type="PANTHER" id="PTHR44329">
    <property type="entry name" value="SERINE/THREONINE-PROTEIN KINASE TNNI3K-RELATED"/>
    <property type="match status" value="1"/>
</dbReference>
<feature type="binding site" evidence="6">
    <location>
        <position position="157"/>
    </location>
    <ligand>
        <name>ATP</name>
        <dbReference type="ChEBI" id="CHEBI:30616"/>
    </ligand>
</feature>
<dbReference type="CDD" id="cd13999">
    <property type="entry name" value="STKc_MAP3K-like"/>
    <property type="match status" value="1"/>
</dbReference>
<evidence type="ECO:0000256" key="2">
    <source>
        <dbReference type="ARBA" id="ARBA00022679"/>
    </source>
</evidence>
<dbReference type="Pfam" id="PF07714">
    <property type="entry name" value="PK_Tyr_Ser-Thr"/>
    <property type="match status" value="1"/>
</dbReference>
<evidence type="ECO:0000313" key="11">
    <source>
        <dbReference type="Proteomes" id="UP000794436"/>
    </source>
</evidence>
<dbReference type="PROSITE" id="PS00107">
    <property type="entry name" value="PROTEIN_KINASE_ATP"/>
    <property type="match status" value="1"/>
</dbReference>
<dbReference type="GO" id="GO:0004674">
    <property type="term" value="F:protein serine/threonine kinase activity"/>
    <property type="evidence" value="ECO:0007669"/>
    <property type="project" value="UniProtKB-KW"/>
</dbReference>
<dbReference type="PROSITE" id="PS00108">
    <property type="entry name" value="PROTEIN_KINASE_ST"/>
    <property type="match status" value="1"/>
</dbReference>
<keyword evidence="5 6" id="KW-0067">ATP-binding</keyword>